<reference evidence="1" key="1">
    <citation type="submission" date="2020-07" db="EMBL/GenBank/DDBJ databases">
        <title>Genome sequences of bacteria associated with the marine, planktonic diatom Thalassiosira profunda strain ECT2AJA-044.</title>
        <authorList>
            <person name="Gargas C.B."/>
            <person name="Roberts W.R."/>
            <person name="Alverson A.J."/>
        </authorList>
    </citation>
    <scope>NUCLEOTIDE SEQUENCE</scope>
    <source>
        <strain evidence="1">ECT2AJA-044</strain>
    </source>
</reference>
<dbReference type="Proteomes" id="UP000665026">
    <property type="component" value="Chromosome"/>
</dbReference>
<dbReference type="InterPro" id="IPR027417">
    <property type="entry name" value="P-loop_NTPase"/>
</dbReference>
<name>A0A975EPY6_9RHOB</name>
<protein>
    <recommendedName>
        <fullName evidence="3">Protein ImuA</fullName>
    </recommendedName>
</protein>
<gene>
    <name evidence="1" type="ORF">HZ995_00195</name>
</gene>
<accession>A0A975EPY6</accession>
<evidence type="ECO:0008006" key="3">
    <source>
        <dbReference type="Google" id="ProtNLM"/>
    </source>
</evidence>
<evidence type="ECO:0000313" key="2">
    <source>
        <dbReference type="Proteomes" id="UP000665026"/>
    </source>
</evidence>
<organism evidence="1 2">
    <name type="scientific">Cognatishimia activa</name>
    <dbReference type="NCBI Taxonomy" id="1715691"/>
    <lineage>
        <taxon>Bacteria</taxon>
        <taxon>Pseudomonadati</taxon>
        <taxon>Pseudomonadota</taxon>
        <taxon>Alphaproteobacteria</taxon>
        <taxon>Rhodobacterales</taxon>
        <taxon>Paracoccaceae</taxon>
        <taxon>Cognatishimia</taxon>
    </lineage>
</organism>
<dbReference type="EMBL" id="CP060010">
    <property type="protein sequence ID" value="QTN35989.1"/>
    <property type="molecule type" value="Genomic_DNA"/>
</dbReference>
<dbReference type="AlphaFoldDB" id="A0A975EPY6"/>
<proteinExistence type="predicted"/>
<sequence length="216" mass="23800">MSTHPLKRGRERPVPELTLAPDIALRLGRLHEACGSARRSLALWVASRMQGPVFWISPPWTVEQLYPQGIKHLLHPGRVTFLSPTRAEDVLWTLEEVLRSGEVPLAIGDLPGIPALTPVRRLHLAAEQGGAAAGRMPLGLILTPGDGGAAGVESRWQMEPRHTRGLNNWDLKRLRARTAPVKDWPVTMGARGFALAQHKKIATDTTKVKNDLEKVE</sequence>
<dbReference type="RefSeq" id="WP_209356693.1">
    <property type="nucleotide sequence ID" value="NZ_CP060010.1"/>
</dbReference>
<dbReference type="Gene3D" id="3.40.50.300">
    <property type="entry name" value="P-loop containing nucleotide triphosphate hydrolases"/>
    <property type="match status" value="1"/>
</dbReference>
<evidence type="ECO:0000313" key="1">
    <source>
        <dbReference type="EMBL" id="QTN35989.1"/>
    </source>
</evidence>
<dbReference type="SUPFAM" id="SSF52540">
    <property type="entry name" value="P-loop containing nucleoside triphosphate hydrolases"/>
    <property type="match status" value="1"/>
</dbReference>
<dbReference type="KEGG" id="cact:HZ995_00195"/>